<organism evidence="3 4">
    <name type="scientific">Brachybacterium tyrofermentans</name>
    <dbReference type="NCBI Taxonomy" id="47848"/>
    <lineage>
        <taxon>Bacteria</taxon>
        <taxon>Bacillati</taxon>
        <taxon>Actinomycetota</taxon>
        <taxon>Actinomycetes</taxon>
        <taxon>Micrococcales</taxon>
        <taxon>Dermabacteraceae</taxon>
        <taxon>Brachybacterium</taxon>
    </lineage>
</organism>
<reference evidence="4" key="1">
    <citation type="journal article" date="2019" name="Int. J. Syst. Evol. Microbiol.">
        <title>The Global Catalogue of Microorganisms (GCM) 10K type strain sequencing project: providing services to taxonomists for standard genome sequencing and annotation.</title>
        <authorList>
            <consortium name="The Broad Institute Genomics Platform"/>
            <consortium name="The Broad Institute Genome Sequencing Center for Infectious Disease"/>
            <person name="Wu L."/>
            <person name="Ma J."/>
        </authorList>
    </citation>
    <scope>NUCLEOTIDE SEQUENCE [LARGE SCALE GENOMIC DNA]</scope>
    <source>
        <strain evidence="4">CGMCC 1.16455</strain>
    </source>
</reference>
<evidence type="ECO:0000313" key="3">
    <source>
        <dbReference type="EMBL" id="MFC5297350.1"/>
    </source>
</evidence>
<feature type="domain" description="NAD-dependent epimerase/dehydratase" evidence="2">
    <location>
        <begin position="134"/>
        <end position="201"/>
    </location>
</feature>
<dbReference type="GeneID" id="303297485"/>
<dbReference type="SUPFAM" id="SSF50129">
    <property type="entry name" value="GroES-like"/>
    <property type="match status" value="1"/>
</dbReference>
<proteinExistence type="predicted"/>
<dbReference type="Pfam" id="PF01370">
    <property type="entry name" value="Epimerase"/>
    <property type="match status" value="1"/>
</dbReference>
<dbReference type="Proteomes" id="UP001595937">
    <property type="component" value="Unassembled WGS sequence"/>
</dbReference>
<dbReference type="PANTHER" id="PTHR43677:SF11">
    <property type="entry name" value="ZINC-CONTAINING ALCOHOL DEHYDROGENASE"/>
    <property type="match status" value="1"/>
</dbReference>
<protein>
    <submittedName>
        <fullName evidence="3">NAD-dependent epimerase/dehydratase family protein</fullName>
    </submittedName>
</protein>
<sequence length="313" mass="32188">MRAITVASADSLPASTDFPDPEPRPDHETLELVGAGLHQVVRALATGGHYGSDHAYPLVPGIDAVARTSGGQLVYAGGTRAPWGTMAQRLAPAFTLDLPTGADPLVVAAGMNPGMSGWIPLTGHRNERGALGTVLVLGATGMAGTMAAQAALALGAQRVIGAGRDEGSLESLGAAGVETVDLADPAALEQALAAGVPDLVLDYVWGPVAETAFAALGRRGLGEDSADISYVQIGSLAGAEASVPASLLRSRRLRLSGSGSGTFSMERLRTELPRLLELLADGSLRAPYTAYPFRRIDEAWAHTGRSRAVVVPD</sequence>
<evidence type="ECO:0000259" key="2">
    <source>
        <dbReference type="Pfam" id="PF01370"/>
    </source>
</evidence>
<comment type="caution">
    <text evidence="3">The sequence shown here is derived from an EMBL/GenBank/DDBJ whole genome shotgun (WGS) entry which is preliminary data.</text>
</comment>
<dbReference type="InterPro" id="IPR001509">
    <property type="entry name" value="Epimerase_deHydtase"/>
</dbReference>
<dbReference type="InterPro" id="IPR051397">
    <property type="entry name" value="Zn-ADH-like_protein"/>
</dbReference>
<dbReference type="Gene3D" id="3.40.50.720">
    <property type="entry name" value="NAD(P)-binding Rossmann-like Domain"/>
    <property type="match status" value="1"/>
</dbReference>
<feature type="region of interest" description="Disordered" evidence="1">
    <location>
        <begin position="1"/>
        <end position="26"/>
    </location>
</feature>
<dbReference type="InterPro" id="IPR036291">
    <property type="entry name" value="NAD(P)-bd_dom_sf"/>
</dbReference>
<dbReference type="EMBL" id="JBHSLN010000020">
    <property type="protein sequence ID" value="MFC5297350.1"/>
    <property type="molecule type" value="Genomic_DNA"/>
</dbReference>
<dbReference type="RefSeq" id="WP_343924187.1">
    <property type="nucleotide sequence ID" value="NZ_BAAAIR010000038.1"/>
</dbReference>
<gene>
    <name evidence="3" type="ORF">ACFPK8_07485</name>
</gene>
<evidence type="ECO:0000256" key="1">
    <source>
        <dbReference type="SAM" id="MobiDB-lite"/>
    </source>
</evidence>
<evidence type="ECO:0000313" key="4">
    <source>
        <dbReference type="Proteomes" id="UP001595937"/>
    </source>
</evidence>
<dbReference type="SUPFAM" id="SSF51735">
    <property type="entry name" value="NAD(P)-binding Rossmann-fold domains"/>
    <property type="match status" value="1"/>
</dbReference>
<accession>A0ABW0FHM4</accession>
<dbReference type="InterPro" id="IPR011032">
    <property type="entry name" value="GroES-like_sf"/>
</dbReference>
<dbReference type="PANTHER" id="PTHR43677">
    <property type="entry name" value="SHORT-CHAIN DEHYDROGENASE/REDUCTASE"/>
    <property type="match status" value="1"/>
</dbReference>
<name>A0ABW0FHM4_9MICO</name>
<keyword evidence="4" id="KW-1185">Reference proteome</keyword>